<keyword evidence="3" id="KW-1185">Reference proteome</keyword>
<feature type="region of interest" description="Disordered" evidence="1">
    <location>
        <begin position="229"/>
        <end position="284"/>
    </location>
</feature>
<name>A0A1B8AAG7_FUSPO</name>
<evidence type="ECO:0000313" key="3">
    <source>
        <dbReference type="Proteomes" id="UP000091967"/>
    </source>
</evidence>
<evidence type="ECO:0000313" key="2">
    <source>
        <dbReference type="EMBL" id="OBS17468.1"/>
    </source>
</evidence>
<comment type="caution">
    <text evidence="2">The sequence shown here is derived from an EMBL/GenBank/DDBJ whole genome shotgun (WGS) entry which is preliminary data.</text>
</comment>
<dbReference type="Proteomes" id="UP000091967">
    <property type="component" value="Unassembled WGS sequence"/>
</dbReference>
<dbReference type="OMA" id="THTTIEN"/>
<dbReference type="EMBL" id="LYXU01000018">
    <property type="protein sequence ID" value="OBS17468.1"/>
    <property type="molecule type" value="Genomic_DNA"/>
</dbReference>
<feature type="compositionally biased region" description="Acidic residues" evidence="1">
    <location>
        <begin position="229"/>
        <end position="252"/>
    </location>
</feature>
<dbReference type="STRING" id="36050.A0A1B8AAG7"/>
<dbReference type="InterPro" id="IPR022698">
    <property type="entry name" value="OrsD"/>
</dbReference>
<accession>A0A1B8AAG7</accession>
<organism evidence="2 3">
    <name type="scientific">Fusarium poae</name>
    <dbReference type="NCBI Taxonomy" id="36050"/>
    <lineage>
        <taxon>Eukaryota</taxon>
        <taxon>Fungi</taxon>
        <taxon>Dikarya</taxon>
        <taxon>Ascomycota</taxon>
        <taxon>Pezizomycotina</taxon>
        <taxon>Sordariomycetes</taxon>
        <taxon>Hypocreomycetidae</taxon>
        <taxon>Hypocreales</taxon>
        <taxon>Nectriaceae</taxon>
        <taxon>Fusarium</taxon>
    </lineage>
</organism>
<feature type="region of interest" description="Disordered" evidence="1">
    <location>
        <begin position="1"/>
        <end position="30"/>
    </location>
</feature>
<evidence type="ECO:0000256" key="1">
    <source>
        <dbReference type="SAM" id="MobiDB-lite"/>
    </source>
</evidence>
<dbReference type="AlphaFoldDB" id="A0A1B8AAG7"/>
<gene>
    <name evidence="2" type="ORF">FPOA_12101</name>
</gene>
<protein>
    <submittedName>
        <fullName evidence="2">Uncharacterized protein</fullName>
    </submittedName>
</protein>
<dbReference type="Pfam" id="PF12013">
    <property type="entry name" value="OrsD"/>
    <property type="match status" value="1"/>
</dbReference>
<reference evidence="2 3" key="1">
    <citation type="submission" date="2016-06" db="EMBL/GenBank/DDBJ databases">
        <title>Living apart together: crosstalk between the core and supernumerary genomes in a fungal plant pathogen.</title>
        <authorList>
            <person name="Vanheule A."/>
            <person name="Audenaert K."/>
            <person name="Warris S."/>
            <person name="Van De Geest H."/>
            <person name="Schijlen E."/>
            <person name="Hofte M."/>
            <person name="De Saeger S."/>
            <person name="Haesaert G."/>
            <person name="Waalwijk C."/>
            <person name="Van Der Lee T."/>
        </authorList>
    </citation>
    <scope>NUCLEOTIDE SEQUENCE [LARGE SCALE GENOMIC DNA]</scope>
    <source>
        <strain evidence="2 3">2516</strain>
    </source>
</reference>
<proteinExistence type="predicted"/>
<feature type="compositionally biased region" description="Low complexity" evidence="1">
    <location>
        <begin position="1"/>
        <end position="18"/>
    </location>
</feature>
<sequence>MSSASPAPLSSEPSDELLGPASPGSPVPAKRILDRWRQKVSWLVRSDNDVNSRSIPSSILLQASPDPIKLLAQKLFTEEYDRLENQQSGGRRSRVQETPASSALQTNWLRRTGWETTFRKAHCDVLVRLAALPHCTDNRPLSLGVVEREAIMSPARDERRLLCMMAALDRLLDQCGETVRTTDVCLRRWLRGRYPDRPYKMPFELVAKESSEKVYRKELKRFVWEYEDEDDDEIQDDDESEDDERYSEIENESQERVVVDTGDPSDDETTSTWSSNSQEDRPPDPALDILLRFCYSAVTEDYDGGVASSTMLVYFSAVRGLETPEGDEYLKPHRFTPTLAKLIYCSRLIFLEAVLPRFSHIYGGFGQPTRHGLLRRLNAARREYMCDGTLSPMGEFLSLLSYGNALRRSQGSSFRFYWSDDGEVLSWDGNQRLSMVDFRGLAREVLRSVTASCSRLMYDWEPPYIDLSLIRDNLSTTTPGYSFVSDPTNKLTGAYPELLLRACISPIDGLLRVQGKDHGTWNTKAVRAYLEAHDDHLKGLMVLCNLDGGQFARISELLTLECFNTASRERGIGLWGAKMCSISRHHKARLATNNEFYVVRFFSNPVSRLIFQYLVYIRPVAISILRKCFHIEHTDALLFAPLSLLGLKSTRWTVSTFTKELRRHCSAATGIPPGIGVQMYRQISIAITERHVHDAAIRFNRFDDTTGAAGPEVAYAWQSGHRPMQRHTTYGLDGAYPDHLQPALLRAYDRVLASWHAFLWRYDQSGEPGSIPIEAEHAELNYGSPRHDLTTCRKRPFISDLEETPSNSKRPRSGLGLLLSDEVGVQPDSEEPLALRAEEEVNSFTCNFMSSPLPGEQNEQAEPTRDDTSPKIGPFVHFAELNLVICLDCKTAVLARQVKTHLVDPLHRQHFTLKERRNISNQILEIPSIIKDVDDLQNWKFPSPDTEPIPYLEPPLHGGLGCNSCPHIGRDLRRIREHYRKDHIDVLEANNLVDLSMLGQQSHLWRNNVTYQRMFRRGPKSSWFEVGRISC</sequence>